<comment type="caution">
    <text evidence="2">The sequence shown here is derived from an EMBL/GenBank/DDBJ whole genome shotgun (WGS) entry which is preliminary data.</text>
</comment>
<organism evidence="2 3">
    <name type="scientific">Nostoc commune NIES-4072</name>
    <dbReference type="NCBI Taxonomy" id="2005467"/>
    <lineage>
        <taxon>Bacteria</taxon>
        <taxon>Bacillati</taxon>
        <taxon>Cyanobacteriota</taxon>
        <taxon>Cyanophyceae</taxon>
        <taxon>Nostocales</taxon>
        <taxon>Nostocaceae</taxon>
        <taxon>Nostoc</taxon>
    </lineage>
</organism>
<dbReference type="AlphaFoldDB" id="A0A2R5FJ66"/>
<dbReference type="SUPFAM" id="SSF55785">
    <property type="entry name" value="PYP-like sensor domain (PAS domain)"/>
    <property type="match status" value="1"/>
</dbReference>
<dbReference type="NCBIfam" id="TIGR00229">
    <property type="entry name" value="sensory_box"/>
    <property type="match status" value="1"/>
</dbReference>
<evidence type="ECO:0000259" key="1">
    <source>
        <dbReference type="Pfam" id="PF08448"/>
    </source>
</evidence>
<proteinExistence type="predicted"/>
<evidence type="ECO:0000313" key="3">
    <source>
        <dbReference type="Proteomes" id="UP000245124"/>
    </source>
</evidence>
<protein>
    <submittedName>
        <fullName evidence="2">Multi-component transcriptional regulator, winged helix family protein</fullName>
    </submittedName>
</protein>
<gene>
    <name evidence="2" type="ORF">NIES4072_24610</name>
</gene>
<evidence type="ECO:0000313" key="2">
    <source>
        <dbReference type="EMBL" id="GBG18796.1"/>
    </source>
</evidence>
<keyword evidence="3" id="KW-1185">Reference proteome</keyword>
<dbReference type="EMBL" id="BDUD01000001">
    <property type="protein sequence ID" value="GBG18796.1"/>
    <property type="molecule type" value="Genomic_DNA"/>
</dbReference>
<dbReference type="InterPro" id="IPR035965">
    <property type="entry name" value="PAS-like_dom_sf"/>
</dbReference>
<dbReference type="Proteomes" id="UP000245124">
    <property type="component" value="Unassembled WGS sequence"/>
</dbReference>
<reference evidence="2 3" key="1">
    <citation type="submission" date="2017-06" db="EMBL/GenBank/DDBJ databases">
        <title>Genome sequencing of cyanobaciteial culture collection at National Institute for Environmental Studies (NIES).</title>
        <authorList>
            <person name="Hirose Y."/>
            <person name="Shimura Y."/>
            <person name="Fujisawa T."/>
            <person name="Nakamura Y."/>
            <person name="Kawachi M."/>
        </authorList>
    </citation>
    <scope>NUCLEOTIDE SEQUENCE [LARGE SCALE GENOMIC DNA]</scope>
    <source>
        <strain evidence="2 3">NIES-4072</strain>
    </source>
</reference>
<dbReference type="Gene3D" id="3.30.450.20">
    <property type="entry name" value="PAS domain"/>
    <property type="match status" value="1"/>
</dbReference>
<dbReference type="InterPro" id="IPR013656">
    <property type="entry name" value="PAS_4"/>
</dbReference>
<sequence length="161" mass="18165">MESHIHLFEAYAIATFQDITKRKLAETKLAKSETLLRTIVQSEPECVKLVAADGTLLDMNPAGLAIIEADSLEEVQGRSIYPLVVEEHRAARKALTERVFQGESGVLEFEMVGLKGRHRWLETHTVPLRDENQTVIALSVCQPHIRGRRCCTIRENGKLYL</sequence>
<name>A0A2R5FJ66_NOSCO</name>
<dbReference type="RefSeq" id="WP_244919208.1">
    <property type="nucleotide sequence ID" value="NZ_BDUD01000001.1"/>
</dbReference>
<dbReference type="Pfam" id="PF08448">
    <property type="entry name" value="PAS_4"/>
    <property type="match status" value="1"/>
</dbReference>
<feature type="domain" description="PAS fold-4" evidence="1">
    <location>
        <begin position="44"/>
        <end position="139"/>
    </location>
</feature>
<accession>A0A2R5FJ66</accession>
<dbReference type="CDD" id="cd00130">
    <property type="entry name" value="PAS"/>
    <property type="match status" value="1"/>
</dbReference>
<dbReference type="InterPro" id="IPR000014">
    <property type="entry name" value="PAS"/>
</dbReference>